<comment type="caution">
    <text evidence="5">The sequence shown here is derived from an EMBL/GenBank/DDBJ whole genome shotgun (WGS) entry which is preliminary data.</text>
</comment>
<evidence type="ECO:0008006" key="7">
    <source>
        <dbReference type="Google" id="ProtNLM"/>
    </source>
</evidence>
<dbReference type="NCBIfam" id="TIGR01643">
    <property type="entry name" value="YD_repeat_2x"/>
    <property type="match status" value="1"/>
</dbReference>
<accession>A0ABP8ZRM7</accession>
<proteinExistence type="predicted"/>
<dbReference type="PANTHER" id="PTHR32305">
    <property type="match status" value="1"/>
</dbReference>
<keyword evidence="6" id="KW-1185">Reference proteome</keyword>
<dbReference type="InterPro" id="IPR006530">
    <property type="entry name" value="YD"/>
</dbReference>
<dbReference type="InterPro" id="IPR028994">
    <property type="entry name" value="Integrin_alpha_N"/>
</dbReference>
<dbReference type="Gene3D" id="2.40.128.340">
    <property type="match status" value="1"/>
</dbReference>
<dbReference type="InterPro" id="IPR013517">
    <property type="entry name" value="FG-GAP"/>
</dbReference>
<keyword evidence="3" id="KW-0732">Signal</keyword>
<protein>
    <recommendedName>
        <fullName evidence="7">RHS repeat-associated protein</fullName>
    </recommendedName>
</protein>
<dbReference type="InterPro" id="IPR050708">
    <property type="entry name" value="T6SS_VgrG/RHS"/>
</dbReference>
<gene>
    <name evidence="5" type="ORF">GCM10023230_10280</name>
</gene>
<dbReference type="Gene3D" id="2.180.10.10">
    <property type="entry name" value="RHS repeat-associated core"/>
    <property type="match status" value="2"/>
</dbReference>
<dbReference type="PANTHER" id="PTHR32305:SF15">
    <property type="entry name" value="PROTEIN RHSA-RELATED"/>
    <property type="match status" value="1"/>
</dbReference>
<keyword evidence="2" id="KW-0964">Secreted</keyword>
<sequence length="2316" mass="259087">MNLIQIIRKAIQISILLFALNSYSQDKNIGGIPVKGILPIKRGEIKSDANNFSKISNINGNTLTAGTPTGQSTEVGVTQGELSVSLTGAAQYNIPLSLPNGINGVVPQIGIGYNSQSGNGNAGYGWNLTGISCITRSGSTTYYDNKISTVNIDDNDRFMLDGQRLILKTGVYGYDGATYETENQSNLKITSFGRVKNGPEYFIIEYPDGSKAKFSGGGICSNFSYSENWKIISWESPQGIKIEYVYNCITGNNNYLSTIIYNYLNANSKSSVEFIYKNRVREEKAYPSYLNNYVDNKLIDEIKITNNNVPFKNYLLEYDTTSLGYERLVKITEKNGDKTKNLNPTVFTYDNTPSTISYKDIGTTLTVSNINYNNSGTISGDFDGDGSQDIILYPTTGVDAKKKYWYFSNIKGNTTNIAYEHNIGYFRELIPTSWLSQNNKLMPMQGWCAIQYNTTSNITTFKNYSSGTVNPIYYQYEINYQFPKFEYGYWVEPCTSTPLGKQSISSDSQNESIVKPIPDPNQPQWAEIIREIPKEYLGGDFNGDGLTEVLIVEKPFDFTVTQGCSTYTQTFPGGRAYVVNLDRRLISNNVSVIGNLSITGSSKIIIDDVNGDGKSDIIIFENGSVKVYSFDANNVLMSPVVTNDSRVNISTQILLGDYNGDGKTDFIIPKGTGNNYTKFSSTGSKFIIEDATYDVPYQANYQSGSRTYTYYLIPNDFNQDGKTDLIFAQNIYEDVRLINLQQGSILIKNYKNIGSNFVEEMSASSGTQPTIKANALPIFLNNNKSTLKSELNFITNNRIIHFESQKDFNKDRLLRSITLGNGVVNAINYTCLKNIDPDSYGAFDYYPSTYTEDYPNFDITSATNFQVVNLLEVFSHTDYKKQMYRYYGAVSSVDGKGFLGFRAIAKTNWYDNNFPIITNLTKFDINKKGAPYESYTVFGEVYGNVTNFSTSSFISKTTMGYDYQLFPNKVFKLNNISTVEQNGVENTSKEIVTGYDSNNNPKTITTNTKLGSTIEESETTTLDYYSATSAPYIVDRLNKKTSSVTNYNSAVPVDTKTSEETYSYTGNNLTQIKKKGHLTNEVTEDLEYNPFGNLIKKTISANGTASRVAIFEYDPTGRYLTKSITNEGLQTLYNYDFTKGTLTSETDPYGLTTTYDYDTWGKKKTVTDYLGKKTYLTYTNSSTGNEVYVNSTSDDGSFTSLVYNSLGRVIKSSNKNIDGKYSTVFTQYDIYGRPISVSEPYDGSSYNASQFTTTTYDEYGRPKLINHASGKITTLNYTGLTTTSNDGIKNIITTKNSLGQPISVTDNGGTINYTYYADGNLKKSDFEGSITELEYDGWGRKSKLKDASAGEYIYEYNEYGELTKEIAPKGITEYKLNNSGKLIEKTIIGSNGDLTNSKSIYGYNTTTKFLESVAYDDYSEIGHHIDYLINYDNNARISKIVETNANKAIFEKQIEYDEFGRPLREFYKATNLNDNKSSEKWIKNTYKLGFHWQIVDDSSGNTNGKILWETNTVDARGQLTSGKFGNGILQTNTYDQYGFLEKTSHNYTNSLTGTTANIMTLVNSFNPVTSNLNSRTNSLFNTNETFTYDNLDRLIEWSGASKTIYNLKFSNTNEGFVVTNAAVIELHTDKLKVKANSPQSGVQKKVLEKAVFGDKYKVKLNFDDGETAVASYKTRIVVVEENTVTNAIVEYNLGLITEGVFEVEHTIQTDNVNVYIKIDKSENTAGLSAPRTFYIDNFMLIKTGGKNKQSYDNKGRITGNDLGNYNYTDIASAIPKFYRNTSVATTFEATQYYKKNPLQEVDYNVFKSPVKITEQGVDKINYLYNPFDSRCAMYYGNLNDDKTTRPKRKYYSFDGTMEINFDVANNKSEFVTYLGGDAYTAPVILKSDGTAQNYFYLHRDYLGTIVAITNDLAEVVEKRSFDAWGEIASIKDKNNNELEFLTILDRGYTGHEHLQSVGLVHMNGRIYDPKLHRFLQPDNFIQNPFNTQNYNRYGYVLNNPLKYVDPSGEEYNGNPETGGMNETQQSALGNAIANLAQNWDELGIKNWANRNIGFKQAGFAKGGWVDNNLRSIGNWFTKQWKSIFGSNKKSEKVYLPSTPSFSNHQLTGGWQNEGFQPSQAVIQMPTQHTFLGINMTALSEGNLLQRTVYGMANTINIPVQYMMGRSVGDGSMRNLNGTSTSTDEGVLSFGTLPLMFAGGGGGAGVISGNGTKLAIKEVPTIVGEGMKRVGMEAAKHPSSVILNNMPKFTGTADQITSQMMTYNRQWLLQQMRSGRPIINIGLDPNRGAPSIFYQMEQNMIKNYLKLHPNAFQIITP</sequence>
<dbReference type="Pfam" id="PF13517">
    <property type="entry name" value="FG-GAP_3"/>
    <property type="match status" value="1"/>
</dbReference>
<dbReference type="EMBL" id="BAABIP010000007">
    <property type="protein sequence ID" value="GAA4762835.1"/>
    <property type="molecule type" value="Genomic_DNA"/>
</dbReference>
<evidence type="ECO:0000256" key="2">
    <source>
        <dbReference type="ARBA" id="ARBA00022525"/>
    </source>
</evidence>
<evidence type="ECO:0000313" key="6">
    <source>
        <dbReference type="Proteomes" id="UP001500141"/>
    </source>
</evidence>
<evidence type="ECO:0000256" key="4">
    <source>
        <dbReference type="ARBA" id="ARBA00023026"/>
    </source>
</evidence>
<dbReference type="RefSeq" id="WP_264543812.1">
    <property type="nucleotide sequence ID" value="NZ_BAABIP010000007.1"/>
</dbReference>
<reference evidence="6" key="1">
    <citation type="journal article" date="2019" name="Int. J. Syst. Evol. Microbiol.">
        <title>The Global Catalogue of Microorganisms (GCM) 10K type strain sequencing project: providing services to taxonomists for standard genome sequencing and annotation.</title>
        <authorList>
            <consortium name="The Broad Institute Genomics Platform"/>
            <consortium name="The Broad Institute Genome Sequencing Center for Infectious Disease"/>
            <person name="Wu L."/>
            <person name="Ma J."/>
        </authorList>
    </citation>
    <scope>NUCLEOTIDE SEQUENCE [LARGE SCALE GENOMIC DNA]</scope>
    <source>
        <strain evidence="6">JCM 18198</strain>
    </source>
</reference>
<comment type="subcellular location">
    <subcellularLocation>
        <location evidence="1">Secreted</location>
    </subcellularLocation>
</comment>
<dbReference type="InterPro" id="IPR022385">
    <property type="entry name" value="Rhs_assc_core"/>
</dbReference>
<evidence type="ECO:0000256" key="3">
    <source>
        <dbReference type="ARBA" id="ARBA00022729"/>
    </source>
</evidence>
<dbReference type="InterPro" id="IPR003284">
    <property type="entry name" value="Sal_SpvB"/>
</dbReference>
<dbReference type="Proteomes" id="UP001500141">
    <property type="component" value="Unassembled WGS sequence"/>
</dbReference>
<evidence type="ECO:0000313" key="5">
    <source>
        <dbReference type="EMBL" id="GAA4762835.1"/>
    </source>
</evidence>
<evidence type="ECO:0000256" key="1">
    <source>
        <dbReference type="ARBA" id="ARBA00004613"/>
    </source>
</evidence>
<keyword evidence="4" id="KW-0843">Virulence</keyword>
<dbReference type="Pfam" id="PF03534">
    <property type="entry name" value="SpvB"/>
    <property type="match status" value="1"/>
</dbReference>
<organism evidence="5 6">
    <name type="scientific">Flavobacterium hankyongi</name>
    <dbReference type="NCBI Taxonomy" id="1176532"/>
    <lineage>
        <taxon>Bacteria</taxon>
        <taxon>Pseudomonadati</taxon>
        <taxon>Bacteroidota</taxon>
        <taxon>Flavobacteriia</taxon>
        <taxon>Flavobacteriales</taxon>
        <taxon>Flavobacteriaceae</taxon>
        <taxon>Flavobacterium</taxon>
    </lineage>
</organism>
<name>A0ABP8ZRM7_9FLAO</name>
<dbReference type="NCBIfam" id="TIGR03696">
    <property type="entry name" value="Rhs_assc_core"/>
    <property type="match status" value="1"/>
</dbReference>
<dbReference type="SUPFAM" id="SSF69318">
    <property type="entry name" value="Integrin alpha N-terminal domain"/>
    <property type="match status" value="1"/>
</dbReference>